<keyword evidence="5" id="KW-0238">DNA-binding</keyword>
<dbReference type="InterPro" id="IPR009078">
    <property type="entry name" value="Ferritin-like_SF"/>
</dbReference>
<dbReference type="InterPro" id="IPR002177">
    <property type="entry name" value="DPS_DNA-bd"/>
</dbReference>
<evidence type="ECO:0000256" key="3">
    <source>
        <dbReference type="SAM" id="Coils"/>
    </source>
</evidence>
<gene>
    <name evidence="5" type="ORF">SAMN04488090_4586</name>
</gene>
<reference evidence="5 6" key="1">
    <citation type="submission" date="2016-10" db="EMBL/GenBank/DDBJ databases">
        <authorList>
            <person name="de Groot N.N."/>
        </authorList>
    </citation>
    <scope>NUCLEOTIDE SEQUENCE [LARGE SCALE GENOMIC DNA]</scope>
    <source>
        <strain evidence="5 6">DSM 21668</strain>
    </source>
</reference>
<dbReference type="PIRSF" id="PIRSF005900">
    <property type="entry name" value="Dps"/>
    <property type="match status" value="1"/>
</dbReference>
<name>A0A1G9X8N6_9BACT</name>
<dbReference type="SUPFAM" id="SSF47240">
    <property type="entry name" value="Ferritin-like"/>
    <property type="match status" value="1"/>
</dbReference>
<protein>
    <submittedName>
        <fullName evidence="5">Starvation-inducible DNA-binding protein</fullName>
    </submittedName>
</protein>
<proteinExistence type="inferred from homology"/>
<dbReference type="STRING" id="563176.SAMN04488090_4586"/>
<dbReference type="PANTHER" id="PTHR42932">
    <property type="entry name" value="GENERAL STRESS PROTEIN 20U"/>
    <property type="match status" value="1"/>
</dbReference>
<keyword evidence="6" id="KW-1185">Reference proteome</keyword>
<dbReference type="GO" id="GO:0008199">
    <property type="term" value="F:ferric iron binding"/>
    <property type="evidence" value="ECO:0007669"/>
    <property type="project" value="InterPro"/>
</dbReference>
<evidence type="ECO:0000256" key="1">
    <source>
        <dbReference type="ARBA" id="ARBA00009497"/>
    </source>
</evidence>
<feature type="domain" description="Ferritin/DPS" evidence="4">
    <location>
        <begin position="27"/>
        <end position="166"/>
    </location>
</feature>
<evidence type="ECO:0000259" key="4">
    <source>
        <dbReference type="Pfam" id="PF00210"/>
    </source>
</evidence>
<evidence type="ECO:0000313" key="5">
    <source>
        <dbReference type="EMBL" id="SDM92685.1"/>
    </source>
</evidence>
<evidence type="ECO:0000256" key="2">
    <source>
        <dbReference type="RuleBase" id="RU003875"/>
    </source>
</evidence>
<feature type="coiled-coil region" evidence="3">
    <location>
        <begin position="59"/>
        <end position="86"/>
    </location>
</feature>
<comment type="similarity">
    <text evidence="1 2">Belongs to the Dps family.</text>
</comment>
<dbReference type="InterPro" id="IPR012347">
    <property type="entry name" value="Ferritin-like"/>
</dbReference>
<dbReference type="GO" id="GO:0003677">
    <property type="term" value="F:DNA binding"/>
    <property type="evidence" value="ECO:0007669"/>
    <property type="project" value="UniProtKB-KW"/>
</dbReference>
<dbReference type="InterPro" id="IPR023188">
    <property type="entry name" value="DPS_DNA-bd_CS"/>
</dbReference>
<dbReference type="OrthoDB" id="9797023at2"/>
<dbReference type="PRINTS" id="PR01346">
    <property type="entry name" value="HELNAPAPROT"/>
</dbReference>
<dbReference type="EMBL" id="FNGS01000010">
    <property type="protein sequence ID" value="SDM92685.1"/>
    <property type="molecule type" value="Genomic_DNA"/>
</dbReference>
<dbReference type="RefSeq" id="WP_093208170.1">
    <property type="nucleotide sequence ID" value="NZ_FNGS01000010.1"/>
</dbReference>
<dbReference type="PROSITE" id="PS00819">
    <property type="entry name" value="DPS_2"/>
    <property type="match status" value="1"/>
</dbReference>
<dbReference type="InterPro" id="IPR008331">
    <property type="entry name" value="Ferritin_DPS_dom"/>
</dbReference>
<dbReference type="GO" id="GO:0016722">
    <property type="term" value="F:oxidoreductase activity, acting on metal ions"/>
    <property type="evidence" value="ECO:0007669"/>
    <property type="project" value="InterPro"/>
</dbReference>
<accession>A0A1G9X8N6</accession>
<sequence length="167" mass="19255">MKDTITASAKAAVELGISDANIRTVTDILNTLLADEHVLYVKTRNYHWNVVGPSFIEYHEFFERLYNELAEQIDEIAERVRALGQHPIGSMAEFLKFASLKETKHPYNEPLSMIGELLHDHQALSRWLRDQIEITESKTSDTGTTDFLTGLLRYHEKVSWMLRSYLS</sequence>
<evidence type="ECO:0000313" key="6">
    <source>
        <dbReference type="Proteomes" id="UP000198901"/>
    </source>
</evidence>
<keyword evidence="3" id="KW-0175">Coiled coil</keyword>
<dbReference type="PANTHER" id="PTHR42932:SF3">
    <property type="entry name" value="DNA PROTECTION DURING STARVATION PROTEIN"/>
    <property type="match status" value="1"/>
</dbReference>
<organism evidence="5 6">
    <name type="scientific">Siphonobacter aquaeclarae</name>
    <dbReference type="NCBI Taxonomy" id="563176"/>
    <lineage>
        <taxon>Bacteria</taxon>
        <taxon>Pseudomonadati</taxon>
        <taxon>Bacteroidota</taxon>
        <taxon>Cytophagia</taxon>
        <taxon>Cytophagales</taxon>
        <taxon>Cytophagaceae</taxon>
        <taxon>Siphonobacter</taxon>
    </lineage>
</organism>
<dbReference type="Pfam" id="PF00210">
    <property type="entry name" value="Ferritin"/>
    <property type="match status" value="1"/>
</dbReference>
<dbReference type="CDD" id="cd01043">
    <property type="entry name" value="DPS"/>
    <property type="match status" value="1"/>
</dbReference>
<dbReference type="Gene3D" id="1.20.1260.10">
    <property type="match status" value="1"/>
</dbReference>
<dbReference type="Proteomes" id="UP000198901">
    <property type="component" value="Unassembled WGS sequence"/>
</dbReference>
<dbReference type="AlphaFoldDB" id="A0A1G9X8N6"/>